<evidence type="ECO:0000313" key="9">
    <source>
        <dbReference type="Proteomes" id="UP000709959"/>
    </source>
</evidence>
<dbReference type="InterPro" id="IPR007627">
    <property type="entry name" value="RNA_pol_sigma70_r2"/>
</dbReference>
<keyword evidence="3" id="KW-0731">Sigma factor</keyword>
<dbReference type="GO" id="GO:0016987">
    <property type="term" value="F:sigma factor activity"/>
    <property type="evidence" value="ECO:0007669"/>
    <property type="project" value="UniProtKB-KW"/>
</dbReference>
<evidence type="ECO:0000256" key="5">
    <source>
        <dbReference type="ARBA" id="ARBA00023163"/>
    </source>
</evidence>
<evidence type="ECO:0000259" key="7">
    <source>
        <dbReference type="Pfam" id="PF08281"/>
    </source>
</evidence>
<keyword evidence="4" id="KW-0238">DNA-binding</keyword>
<comment type="caution">
    <text evidence="8">The sequence shown here is derived from an EMBL/GenBank/DDBJ whole genome shotgun (WGS) entry which is preliminary data.</text>
</comment>
<dbReference type="PANTHER" id="PTHR43133">
    <property type="entry name" value="RNA POLYMERASE ECF-TYPE SIGMA FACTO"/>
    <property type="match status" value="1"/>
</dbReference>
<accession>A0A936F2W0</accession>
<reference evidence="8 9" key="1">
    <citation type="submission" date="2020-10" db="EMBL/GenBank/DDBJ databases">
        <title>Connecting structure to function with the recovery of over 1000 high-quality activated sludge metagenome-assembled genomes encoding full-length rRNA genes using long-read sequencing.</title>
        <authorList>
            <person name="Singleton C.M."/>
            <person name="Petriglieri F."/>
            <person name="Kristensen J.M."/>
            <person name="Kirkegaard R.H."/>
            <person name="Michaelsen T.Y."/>
            <person name="Andersen M.H."/>
            <person name="Karst S.M."/>
            <person name="Dueholm M.S."/>
            <person name="Nielsen P.H."/>
            <person name="Albertsen M."/>
        </authorList>
    </citation>
    <scope>NUCLEOTIDE SEQUENCE [LARGE SCALE GENOMIC DNA]</scope>
    <source>
        <strain evidence="8">OdNE_18-Q3-R46-58_MAXAC.008</strain>
    </source>
</reference>
<dbReference type="InterPro" id="IPR014284">
    <property type="entry name" value="RNA_pol_sigma-70_dom"/>
</dbReference>
<dbReference type="Pfam" id="PF04542">
    <property type="entry name" value="Sigma70_r2"/>
    <property type="match status" value="1"/>
</dbReference>
<sequence>MELPQLLDLVRRGDELAWEAFVRRFQSRVFGLAYHYTAQAEDARDLAQEVFIRIYQNLALVPGEAGCLPWIIRITRNACIDHLRRRKARPPLWDLPADELFDLRSTDRNPEEAHLEAVRKTMVHRALQELTDLNREIILLKEIQGLGLEEISAILEVPVGTVKSRSHRARLELAQKLVAVGMGA</sequence>
<dbReference type="NCBIfam" id="TIGR02937">
    <property type="entry name" value="sigma70-ECF"/>
    <property type="match status" value="1"/>
</dbReference>
<dbReference type="Gene3D" id="1.10.10.10">
    <property type="entry name" value="Winged helix-like DNA-binding domain superfamily/Winged helix DNA-binding domain"/>
    <property type="match status" value="1"/>
</dbReference>
<evidence type="ECO:0000256" key="4">
    <source>
        <dbReference type="ARBA" id="ARBA00023125"/>
    </source>
</evidence>
<dbReference type="InterPro" id="IPR039425">
    <property type="entry name" value="RNA_pol_sigma-70-like"/>
</dbReference>
<dbReference type="PANTHER" id="PTHR43133:SF8">
    <property type="entry name" value="RNA POLYMERASE SIGMA FACTOR HI_1459-RELATED"/>
    <property type="match status" value="1"/>
</dbReference>
<dbReference type="GO" id="GO:0006352">
    <property type="term" value="P:DNA-templated transcription initiation"/>
    <property type="evidence" value="ECO:0007669"/>
    <property type="project" value="InterPro"/>
</dbReference>
<protein>
    <submittedName>
        <fullName evidence="8">Sigma-70 family RNA polymerase sigma factor</fullName>
    </submittedName>
</protein>
<evidence type="ECO:0000256" key="1">
    <source>
        <dbReference type="ARBA" id="ARBA00010641"/>
    </source>
</evidence>
<dbReference type="EMBL" id="JADKCH010000007">
    <property type="protein sequence ID" value="MBK8572635.1"/>
    <property type="molecule type" value="Genomic_DNA"/>
</dbReference>
<organism evidence="8 9">
    <name type="scientific">Candidatus Geothrix odensensis</name>
    <dbReference type="NCBI Taxonomy" id="2954440"/>
    <lineage>
        <taxon>Bacteria</taxon>
        <taxon>Pseudomonadati</taxon>
        <taxon>Acidobacteriota</taxon>
        <taxon>Holophagae</taxon>
        <taxon>Holophagales</taxon>
        <taxon>Holophagaceae</taxon>
        <taxon>Geothrix</taxon>
    </lineage>
</organism>
<dbReference type="Pfam" id="PF08281">
    <property type="entry name" value="Sigma70_r4_2"/>
    <property type="match status" value="1"/>
</dbReference>
<proteinExistence type="inferred from homology"/>
<dbReference type="Proteomes" id="UP000709959">
    <property type="component" value="Unassembled WGS sequence"/>
</dbReference>
<evidence type="ECO:0000259" key="6">
    <source>
        <dbReference type="Pfam" id="PF04542"/>
    </source>
</evidence>
<comment type="similarity">
    <text evidence="1">Belongs to the sigma-70 factor family. ECF subfamily.</text>
</comment>
<name>A0A936F2W0_9BACT</name>
<dbReference type="SUPFAM" id="SSF88659">
    <property type="entry name" value="Sigma3 and sigma4 domains of RNA polymerase sigma factors"/>
    <property type="match status" value="1"/>
</dbReference>
<keyword evidence="2" id="KW-0805">Transcription regulation</keyword>
<dbReference type="InterPro" id="IPR013249">
    <property type="entry name" value="RNA_pol_sigma70_r4_t2"/>
</dbReference>
<dbReference type="GO" id="GO:0003677">
    <property type="term" value="F:DNA binding"/>
    <property type="evidence" value="ECO:0007669"/>
    <property type="project" value="UniProtKB-KW"/>
</dbReference>
<dbReference type="InterPro" id="IPR013324">
    <property type="entry name" value="RNA_pol_sigma_r3/r4-like"/>
</dbReference>
<dbReference type="AlphaFoldDB" id="A0A936F2W0"/>
<feature type="domain" description="RNA polymerase sigma factor 70 region 4 type 2" evidence="7">
    <location>
        <begin position="122"/>
        <end position="173"/>
    </location>
</feature>
<dbReference type="InterPro" id="IPR013325">
    <property type="entry name" value="RNA_pol_sigma_r2"/>
</dbReference>
<gene>
    <name evidence="8" type="ORF">IPN91_08310</name>
</gene>
<dbReference type="Gene3D" id="1.10.1740.10">
    <property type="match status" value="1"/>
</dbReference>
<dbReference type="SUPFAM" id="SSF88946">
    <property type="entry name" value="Sigma2 domain of RNA polymerase sigma factors"/>
    <property type="match status" value="1"/>
</dbReference>
<evidence type="ECO:0000256" key="2">
    <source>
        <dbReference type="ARBA" id="ARBA00023015"/>
    </source>
</evidence>
<dbReference type="CDD" id="cd06171">
    <property type="entry name" value="Sigma70_r4"/>
    <property type="match status" value="1"/>
</dbReference>
<feature type="domain" description="RNA polymerase sigma-70 region 2" evidence="6">
    <location>
        <begin position="21"/>
        <end position="88"/>
    </location>
</feature>
<evidence type="ECO:0000313" key="8">
    <source>
        <dbReference type="EMBL" id="MBK8572635.1"/>
    </source>
</evidence>
<keyword evidence="5" id="KW-0804">Transcription</keyword>
<evidence type="ECO:0000256" key="3">
    <source>
        <dbReference type="ARBA" id="ARBA00023082"/>
    </source>
</evidence>
<dbReference type="InterPro" id="IPR036388">
    <property type="entry name" value="WH-like_DNA-bd_sf"/>
</dbReference>